<evidence type="ECO:0000313" key="2">
    <source>
        <dbReference type="Proteomes" id="UP001597262"/>
    </source>
</evidence>
<protein>
    <submittedName>
        <fullName evidence="1">Uncharacterized protein</fullName>
    </submittedName>
</protein>
<sequence>MTIQKKLFKVTGELHKDQLEFKVSAWKLLIETNRYYEIKPLTGTAVKRLYKEKLNAATTETQYYANGALVVSAFCMEEYIEEIQQRIIDQLESKIDIYMHELTLNRKAIEGVSEHLRKEHVSSVSST</sequence>
<comment type="caution">
    <text evidence="1">The sequence shown here is derived from an EMBL/GenBank/DDBJ whole genome shotgun (WGS) entry which is preliminary data.</text>
</comment>
<keyword evidence="2" id="KW-1185">Reference proteome</keyword>
<proteinExistence type="predicted"/>
<name>A0ABW3S171_9BACL</name>
<dbReference type="RefSeq" id="WP_379320641.1">
    <property type="nucleotide sequence ID" value="NZ_JBHTLM010000014.1"/>
</dbReference>
<dbReference type="Proteomes" id="UP001597262">
    <property type="component" value="Unassembled WGS sequence"/>
</dbReference>
<dbReference type="EMBL" id="JBHTLM010000014">
    <property type="protein sequence ID" value="MFD1178200.1"/>
    <property type="molecule type" value="Genomic_DNA"/>
</dbReference>
<gene>
    <name evidence="1" type="ORF">ACFQ3W_18065</name>
</gene>
<evidence type="ECO:0000313" key="1">
    <source>
        <dbReference type="EMBL" id="MFD1178200.1"/>
    </source>
</evidence>
<accession>A0ABW3S171</accession>
<reference evidence="2" key="1">
    <citation type="journal article" date="2019" name="Int. J. Syst. Evol. Microbiol.">
        <title>The Global Catalogue of Microorganisms (GCM) 10K type strain sequencing project: providing services to taxonomists for standard genome sequencing and annotation.</title>
        <authorList>
            <consortium name="The Broad Institute Genomics Platform"/>
            <consortium name="The Broad Institute Genome Sequencing Center for Infectious Disease"/>
            <person name="Wu L."/>
            <person name="Ma J."/>
        </authorList>
    </citation>
    <scope>NUCLEOTIDE SEQUENCE [LARGE SCALE GENOMIC DNA]</scope>
    <source>
        <strain evidence="2">CCUG 59189</strain>
    </source>
</reference>
<organism evidence="1 2">
    <name type="scientific">Paenibacillus puldeungensis</name>
    <dbReference type="NCBI Taxonomy" id="696536"/>
    <lineage>
        <taxon>Bacteria</taxon>
        <taxon>Bacillati</taxon>
        <taxon>Bacillota</taxon>
        <taxon>Bacilli</taxon>
        <taxon>Bacillales</taxon>
        <taxon>Paenibacillaceae</taxon>
        <taxon>Paenibacillus</taxon>
    </lineage>
</organism>